<dbReference type="Gene3D" id="3.80.10.10">
    <property type="entry name" value="Ribonuclease Inhibitor"/>
    <property type="match status" value="4"/>
</dbReference>
<dbReference type="Pfam" id="PF23598">
    <property type="entry name" value="LRR_14"/>
    <property type="match status" value="1"/>
</dbReference>
<dbReference type="PANTHER" id="PTHR48063:SF81">
    <property type="entry name" value="LEUCINE-RICH REPEAT-CONTAINING N-TERMINAL PLANT-TYPE DOMAIN-CONTAINING PROTEIN"/>
    <property type="match status" value="1"/>
</dbReference>
<keyword evidence="7" id="KW-0677">Repeat</keyword>
<evidence type="ECO:0000256" key="10">
    <source>
        <dbReference type="ARBA" id="ARBA00023180"/>
    </source>
</evidence>
<dbReference type="InterPro" id="IPR032675">
    <property type="entry name" value="LRR_dom_sf"/>
</dbReference>
<comment type="similarity">
    <text evidence="2">Belongs to the RLP family.</text>
</comment>
<evidence type="ECO:0000256" key="1">
    <source>
        <dbReference type="ARBA" id="ARBA00004251"/>
    </source>
</evidence>
<dbReference type="InterPro" id="IPR001611">
    <property type="entry name" value="Leu-rich_rpt"/>
</dbReference>
<dbReference type="InterPro" id="IPR013210">
    <property type="entry name" value="LRR_N_plant-typ"/>
</dbReference>
<dbReference type="SMART" id="SM00369">
    <property type="entry name" value="LRR_TYP"/>
    <property type="match status" value="10"/>
</dbReference>
<dbReference type="GO" id="GO:0051707">
    <property type="term" value="P:response to other organism"/>
    <property type="evidence" value="ECO:0007669"/>
    <property type="project" value="UniProtKB-ARBA"/>
</dbReference>
<dbReference type="InterPro" id="IPR055414">
    <property type="entry name" value="LRR_R13L4/SHOC2-like"/>
</dbReference>
<evidence type="ECO:0000256" key="7">
    <source>
        <dbReference type="ARBA" id="ARBA00022737"/>
    </source>
</evidence>
<feature type="domain" description="Disease resistance R13L4/SHOC-2-like LRR" evidence="14">
    <location>
        <begin position="294"/>
        <end position="501"/>
    </location>
</feature>
<keyword evidence="3" id="KW-1003">Cell membrane</keyword>
<dbReference type="GO" id="GO:0006952">
    <property type="term" value="P:defense response"/>
    <property type="evidence" value="ECO:0007669"/>
    <property type="project" value="UniProtKB-ARBA"/>
</dbReference>
<comment type="subcellular location">
    <subcellularLocation>
        <location evidence="1">Cell membrane</location>
        <topology evidence="1">Single-pass type I membrane protein</topology>
    </subcellularLocation>
</comment>
<evidence type="ECO:0000256" key="5">
    <source>
        <dbReference type="ARBA" id="ARBA00022692"/>
    </source>
</evidence>
<dbReference type="STRING" id="542762.A0A4S4F152"/>
<evidence type="ECO:0000256" key="3">
    <source>
        <dbReference type="ARBA" id="ARBA00022475"/>
    </source>
</evidence>
<dbReference type="Proteomes" id="UP000306102">
    <property type="component" value="Unassembled WGS sequence"/>
</dbReference>
<name>A0A4S4F152_CAMSN</name>
<evidence type="ECO:0000259" key="14">
    <source>
        <dbReference type="Pfam" id="PF23598"/>
    </source>
</evidence>
<dbReference type="InterPro" id="IPR046956">
    <property type="entry name" value="RLP23-like"/>
</dbReference>
<feature type="transmembrane region" description="Helical" evidence="11">
    <location>
        <begin position="930"/>
        <end position="954"/>
    </location>
</feature>
<dbReference type="FunFam" id="3.80.10.10:FF:000095">
    <property type="entry name" value="LRR receptor-like serine/threonine-protein kinase GSO1"/>
    <property type="match status" value="1"/>
</dbReference>
<feature type="chain" id="PRO_5020689604" evidence="12">
    <location>
        <begin position="25"/>
        <end position="990"/>
    </location>
</feature>
<keyword evidence="10" id="KW-0325">Glycoprotein</keyword>
<evidence type="ECO:0000313" key="16">
    <source>
        <dbReference type="Proteomes" id="UP000306102"/>
    </source>
</evidence>
<reference evidence="15 16" key="1">
    <citation type="journal article" date="2018" name="Proc. Natl. Acad. Sci. U.S.A.">
        <title>Draft genome sequence of Camellia sinensis var. sinensis provides insights into the evolution of the tea genome and tea quality.</title>
        <authorList>
            <person name="Wei C."/>
            <person name="Yang H."/>
            <person name="Wang S."/>
            <person name="Zhao J."/>
            <person name="Liu C."/>
            <person name="Gao L."/>
            <person name="Xia E."/>
            <person name="Lu Y."/>
            <person name="Tai Y."/>
            <person name="She G."/>
            <person name="Sun J."/>
            <person name="Cao H."/>
            <person name="Tong W."/>
            <person name="Gao Q."/>
            <person name="Li Y."/>
            <person name="Deng W."/>
            <person name="Jiang X."/>
            <person name="Wang W."/>
            <person name="Chen Q."/>
            <person name="Zhang S."/>
            <person name="Li H."/>
            <person name="Wu J."/>
            <person name="Wang P."/>
            <person name="Li P."/>
            <person name="Shi C."/>
            <person name="Zheng F."/>
            <person name="Jian J."/>
            <person name="Huang B."/>
            <person name="Shan D."/>
            <person name="Shi M."/>
            <person name="Fang C."/>
            <person name="Yue Y."/>
            <person name="Li F."/>
            <person name="Li D."/>
            <person name="Wei S."/>
            <person name="Han B."/>
            <person name="Jiang C."/>
            <person name="Yin Y."/>
            <person name="Xia T."/>
            <person name="Zhang Z."/>
            <person name="Bennetzen J.L."/>
            <person name="Zhao S."/>
            <person name="Wan X."/>
        </authorList>
    </citation>
    <scope>NUCLEOTIDE SEQUENCE [LARGE SCALE GENOMIC DNA]</scope>
    <source>
        <strain evidence="16">cv. Shuchazao</strain>
        <tissue evidence="15">Leaf</tissue>
    </source>
</reference>
<protein>
    <submittedName>
        <fullName evidence="15">Uncharacterized protein</fullName>
    </submittedName>
</protein>
<proteinExistence type="inferred from homology"/>
<keyword evidence="4" id="KW-0433">Leucine-rich repeat</keyword>
<dbReference type="SMART" id="SM00365">
    <property type="entry name" value="LRR_SD22"/>
    <property type="match status" value="7"/>
</dbReference>
<keyword evidence="16" id="KW-1185">Reference proteome</keyword>
<dbReference type="GO" id="GO:0005886">
    <property type="term" value="C:plasma membrane"/>
    <property type="evidence" value="ECO:0007669"/>
    <property type="project" value="UniProtKB-SubCell"/>
</dbReference>
<evidence type="ECO:0000256" key="11">
    <source>
        <dbReference type="SAM" id="Phobius"/>
    </source>
</evidence>
<keyword evidence="9 11" id="KW-0472">Membrane</keyword>
<feature type="signal peptide" evidence="12">
    <location>
        <begin position="1"/>
        <end position="24"/>
    </location>
</feature>
<evidence type="ECO:0000256" key="8">
    <source>
        <dbReference type="ARBA" id="ARBA00022989"/>
    </source>
</evidence>
<keyword evidence="5 11" id="KW-0812">Transmembrane</keyword>
<dbReference type="Pfam" id="PF00560">
    <property type="entry name" value="LRR_1"/>
    <property type="match status" value="12"/>
</dbReference>
<comment type="caution">
    <text evidence="15">The sequence shown here is derived from an EMBL/GenBank/DDBJ whole genome shotgun (WGS) entry which is preliminary data.</text>
</comment>
<dbReference type="SUPFAM" id="SSF52047">
    <property type="entry name" value="RNI-like"/>
    <property type="match status" value="1"/>
</dbReference>
<evidence type="ECO:0000256" key="12">
    <source>
        <dbReference type="SAM" id="SignalP"/>
    </source>
</evidence>
<dbReference type="PANTHER" id="PTHR48063">
    <property type="entry name" value="LRR RECEPTOR-LIKE KINASE"/>
    <property type="match status" value="1"/>
</dbReference>
<evidence type="ECO:0000313" key="15">
    <source>
        <dbReference type="EMBL" id="THG22556.1"/>
    </source>
</evidence>
<keyword evidence="8 11" id="KW-1133">Transmembrane helix</keyword>
<evidence type="ECO:0000256" key="4">
    <source>
        <dbReference type="ARBA" id="ARBA00022614"/>
    </source>
</evidence>
<dbReference type="SUPFAM" id="SSF52058">
    <property type="entry name" value="L domain-like"/>
    <property type="match status" value="2"/>
</dbReference>
<dbReference type="FunFam" id="3.80.10.10:FF:000213">
    <property type="entry name" value="Tyrosine-sulfated glycopeptide receptor 1"/>
    <property type="match status" value="1"/>
</dbReference>
<evidence type="ECO:0000256" key="9">
    <source>
        <dbReference type="ARBA" id="ARBA00023136"/>
    </source>
</evidence>
<evidence type="ECO:0000256" key="2">
    <source>
        <dbReference type="ARBA" id="ARBA00009592"/>
    </source>
</evidence>
<dbReference type="EMBL" id="SDRB02000819">
    <property type="protein sequence ID" value="THG22556.1"/>
    <property type="molecule type" value="Genomic_DNA"/>
</dbReference>
<feature type="domain" description="Leucine-rich repeat-containing N-terminal plant-type" evidence="13">
    <location>
        <begin position="39"/>
        <end position="74"/>
    </location>
</feature>
<sequence>MGMKSGSLQLLFLIFFFYLQTIKLSTCYKSVNGGCIEIEKKALLNFKQGLTDPTGRLSSWVGENCCMWQGVSCNNKTGNVIKLKLRNSFPNSFGINGTGQSIGGEINPSILDLKYLSYLDLSMNNFGGIQIPNFLGSLTNLRYLNLSGAFFGRTIPPNLGNLSSLLYLDLSSYFDDSNVNDLRWISSLSSLKYLNLGGVDLSKAASSWLQIINMLPSLLELHLPQCVLLNLPPSLPSINFTSLSVLDLSNNGFKSTIPQWLFNLSSLTQLDLNSNNLQGEVSDAFTKLTSLQNLDLSQNSFIGGQLSRNLGKFCNLQMLELSFNNITGELTEFISGLSECPSSSLQTLDLGYNQLTGNLPNTLGYVKKLQYLILWNNMFQGPIPNSIGNLSSLEELYLSNNQMMGSIPQNLGQLSSLVVLELSDNSWEGVGTEAHFANLSNLREISIYNRSPNISMIFNISSDWIPPFKLTFIKIRSCQLGPKFPTWLRNQSELNTLVLVNARISDTIPDWLWKLDLQLSELDLSDNNLSGHVPNSLRFNVFSGVDLSTNNFEGPLPLWSSNVSTLYLHNNLFSGPIPLDIGEVMPHLTDIDISSNSLNGSIPMSIGKLNAITTLAISNNQLSGEIPDFWINMPDLYFIDVSNNSLSGIIPISMGSLKFLKFLYLSKNNLSGELQSALQNCTAMETIDIGDNQISGYIPSWIGERMPSLLILRLRNNSFTGNMPSQICSLSTLHILDLSQNNLSGIIPPCLGNLSGMKSVLNMNTEQYEGSLQVVAKGSIMEYKDTILYLVNVLDLSSNDLSGNIPEELTSLFQLVTLNLSMNQLTGRIPENIGNMEQLETLDLSKNKLLGPIPPSMASLTFLNYLNLSYNNLSGKIPTSNQFQTFNDPSIYEGNLALCGLPLLTKCIDNVGPTPTETKEAANDEDKFEMLWLSISIGLGFFTGFWGVCGTLIIKKHWRDAYFHFLGKSKDWIIVFVSRHAYRMTNKLYM</sequence>
<dbReference type="FunFam" id="3.80.10.10:FF:000649">
    <property type="entry name" value="Leucine Rich Repeat family protein"/>
    <property type="match status" value="1"/>
</dbReference>
<dbReference type="PRINTS" id="PR00019">
    <property type="entry name" value="LEURICHRPT"/>
</dbReference>
<gene>
    <name evidence="15" type="ORF">TEA_028636</name>
</gene>
<dbReference type="AlphaFoldDB" id="A0A4S4F152"/>
<dbReference type="FunFam" id="3.80.10.10:FF:000299">
    <property type="entry name" value="Piriformospora indica-insensitive protein 2"/>
    <property type="match status" value="1"/>
</dbReference>
<accession>A0A4S4F152</accession>
<organism evidence="15 16">
    <name type="scientific">Camellia sinensis var. sinensis</name>
    <name type="common">China tea</name>
    <dbReference type="NCBI Taxonomy" id="542762"/>
    <lineage>
        <taxon>Eukaryota</taxon>
        <taxon>Viridiplantae</taxon>
        <taxon>Streptophyta</taxon>
        <taxon>Embryophyta</taxon>
        <taxon>Tracheophyta</taxon>
        <taxon>Spermatophyta</taxon>
        <taxon>Magnoliopsida</taxon>
        <taxon>eudicotyledons</taxon>
        <taxon>Gunneridae</taxon>
        <taxon>Pentapetalae</taxon>
        <taxon>asterids</taxon>
        <taxon>Ericales</taxon>
        <taxon>Theaceae</taxon>
        <taxon>Camellia</taxon>
    </lineage>
</organism>
<dbReference type="InterPro" id="IPR003591">
    <property type="entry name" value="Leu-rich_rpt_typical-subtyp"/>
</dbReference>
<evidence type="ECO:0000256" key="6">
    <source>
        <dbReference type="ARBA" id="ARBA00022729"/>
    </source>
</evidence>
<evidence type="ECO:0000259" key="13">
    <source>
        <dbReference type="Pfam" id="PF08263"/>
    </source>
</evidence>
<keyword evidence="6 12" id="KW-0732">Signal</keyword>
<dbReference type="Pfam" id="PF08263">
    <property type="entry name" value="LRRNT_2"/>
    <property type="match status" value="1"/>
</dbReference>